<accession>A0A0H4T0V3</accession>
<dbReference type="AlphaFoldDB" id="A0A0H4T0V3"/>
<dbReference type="Gene3D" id="3.30.860.10">
    <property type="entry name" value="30s Ribosomal Protein S19, Chain A"/>
    <property type="match status" value="1"/>
</dbReference>
<protein>
    <recommendedName>
        <fullName evidence="4">Small ribosomal subunit protein uS19</fullName>
    </recommendedName>
    <alternativeName>
        <fullName evidence="5">30S ribosomal protein S19</fullName>
    </alternativeName>
</protein>
<sequence length="110" mass="11934">MPRSVKKGPFIDASLLAKIEKMNRNKDKNEALQGARVGQDREVCGAEMRLSQKSICCVLGPSEILTYDRNPPGMLRTSRSLPVRSGLLGPCGLASGAFVTVSQRDRHAHG</sequence>
<dbReference type="GO" id="GO:1990904">
    <property type="term" value="C:ribonucleoprotein complex"/>
    <property type="evidence" value="ECO:0007669"/>
    <property type="project" value="UniProtKB-KW"/>
</dbReference>
<evidence type="ECO:0000256" key="1">
    <source>
        <dbReference type="ARBA" id="ARBA00007345"/>
    </source>
</evidence>
<evidence type="ECO:0000256" key="4">
    <source>
        <dbReference type="ARBA" id="ARBA00035163"/>
    </source>
</evidence>
<reference evidence="6" key="1">
    <citation type="journal article" date="2015" name="ISME J.">
        <title>Aquifer environment selects for microbial species cohorts in sediment and groundwater.</title>
        <authorList>
            <person name="Hug L.A."/>
            <person name="Thomas B.C."/>
            <person name="Brown C.T."/>
            <person name="Frischkorn K.R."/>
            <person name="Williams K.H."/>
            <person name="Tringe S.G."/>
            <person name="Banfield J.F."/>
        </authorList>
    </citation>
    <scope>NUCLEOTIDE SEQUENCE</scope>
</reference>
<evidence type="ECO:0000256" key="2">
    <source>
        <dbReference type="ARBA" id="ARBA00022980"/>
    </source>
</evidence>
<organism evidence="6">
    <name type="scientific">uncultured Nitrospirae bacterium Rifle_16ft_4_minimus_14985</name>
    <dbReference type="NCBI Taxonomy" id="1665124"/>
    <lineage>
        <taxon>Bacteria</taxon>
        <taxon>Pseudomonadati</taxon>
        <taxon>Nitrospirota</taxon>
        <taxon>environmental samples</taxon>
    </lineage>
</organism>
<dbReference type="GO" id="GO:0003735">
    <property type="term" value="F:structural constituent of ribosome"/>
    <property type="evidence" value="ECO:0007669"/>
    <property type="project" value="InterPro"/>
</dbReference>
<dbReference type="EMBL" id="KT006953">
    <property type="protein sequence ID" value="AKQ01181.1"/>
    <property type="molecule type" value="Genomic_DNA"/>
</dbReference>
<evidence type="ECO:0000256" key="5">
    <source>
        <dbReference type="ARBA" id="ARBA00035309"/>
    </source>
</evidence>
<evidence type="ECO:0000313" key="6">
    <source>
        <dbReference type="EMBL" id="AKQ01181.1"/>
    </source>
</evidence>
<name>A0A0H4T0V3_9BACT</name>
<dbReference type="GO" id="GO:0005840">
    <property type="term" value="C:ribosome"/>
    <property type="evidence" value="ECO:0007669"/>
    <property type="project" value="UniProtKB-KW"/>
</dbReference>
<dbReference type="InterPro" id="IPR023575">
    <property type="entry name" value="Ribosomal_uS19_SF"/>
</dbReference>
<evidence type="ECO:0000256" key="3">
    <source>
        <dbReference type="ARBA" id="ARBA00023274"/>
    </source>
</evidence>
<dbReference type="GO" id="GO:0006412">
    <property type="term" value="P:translation"/>
    <property type="evidence" value="ECO:0007669"/>
    <property type="project" value="InterPro"/>
</dbReference>
<comment type="similarity">
    <text evidence="1">Belongs to the universal ribosomal protein uS19 family.</text>
</comment>
<keyword evidence="2" id="KW-0689">Ribosomal protein</keyword>
<keyword evidence="3" id="KW-0687">Ribonucleoprotein</keyword>
<proteinExistence type="inferred from homology"/>